<evidence type="ECO:0000313" key="2">
    <source>
        <dbReference type="EMBL" id="GKV53086.1"/>
    </source>
</evidence>
<dbReference type="Proteomes" id="UP001054252">
    <property type="component" value="Unassembled WGS sequence"/>
</dbReference>
<feature type="region of interest" description="Disordered" evidence="1">
    <location>
        <begin position="466"/>
        <end position="524"/>
    </location>
</feature>
<proteinExistence type="predicted"/>
<protein>
    <submittedName>
        <fullName evidence="2">Uncharacterized protein</fullName>
    </submittedName>
</protein>
<feature type="compositionally biased region" description="Acidic residues" evidence="1">
    <location>
        <begin position="472"/>
        <end position="490"/>
    </location>
</feature>
<gene>
    <name evidence="2" type="ORF">SLEP1_g59632</name>
</gene>
<organism evidence="2 3">
    <name type="scientific">Rubroshorea leprosula</name>
    <dbReference type="NCBI Taxonomy" id="152421"/>
    <lineage>
        <taxon>Eukaryota</taxon>
        <taxon>Viridiplantae</taxon>
        <taxon>Streptophyta</taxon>
        <taxon>Embryophyta</taxon>
        <taxon>Tracheophyta</taxon>
        <taxon>Spermatophyta</taxon>
        <taxon>Magnoliopsida</taxon>
        <taxon>eudicotyledons</taxon>
        <taxon>Gunneridae</taxon>
        <taxon>Pentapetalae</taxon>
        <taxon>rosids</taxon>
        <taxon>malvids</taxon>
        <taxon>Malvales</taxon>
        <taxon>Dipterocarpaceae</taxon>
        <taxon>Rubroshorea</taxon>
    </lineage>
</organism>
<accession>A0AAV5MWI7</accession>
<comment type="caution">
    <text evidence="2">The sequence shown here is derived from an EMBL/GenBank/DDBJ whole genome shotgun (WGS) entry which is preliminary data.</text>
</comment>
<keyword evidence="3" id="KW-1185">Reference proteome</keyword>
<dbReference type="EMBL" id="BPVZ01001063">
    <property type="protein sequence ID" value="GKV53086.1"/>
    <property type="molecule type" value="Genomic_DNA"/>
</dbReference>
<sequence>SRRGQGAIGWRATFENGNWVQTNGDFWRPGIPESFRIDINGRKVSKVRTRNSFHIWGEGHSQIEFYYTNGEVDKVEFPGNQGTRDYEHYINGRPIGYIKLRAWSGADWMELGCHKNYGDGGGGTGPPMPPVPTPTPTPTPAPSNGCSCDKIQAMITTLEGNLKRFYSDQANPTSSKCYEWPVVDNKDLYWAKNAMEEGLRNLITGIVSTALRPVTLALTAITNLITAQDAKLNQIIGYWDTYWKQERPEKDPFSEKNFGLKPETNTPWPWYPPGSTPGPTPDNKFEMATARIEKLCKDILSLLEGGEDGSGKNREQKDSLFAKINELINKINGMPDLSLLAKTSDVTTAETNIKNEIKKIKPLSSTDTETAVKNALTNYKVSTLTKDDLPSGGNSEEDIKKWVKAAIEEAKCQCSDEFTALTTLINGLPARITPGSGSGNTKTPINMQPRLGPFEIIGKYEQLKMANTQEAESSDSETEYDAMEEVEEIDPYERINPDREPKDEEDADTTPSEAGPSAIPYQGYTGVTTRGMARRRAAIPPDGVVSNWWNSERGKRIREQIRTEAGGSAPTTAYTAENAQKYIDLLTRALANEFLGVDDTKITN</sequence>
<dbReference type="AlphaFoldDB" id="A0AAV5MWI7"/>
<evidence type="ECO:0000256" key="1">
    <source>
        <dbReference type="SAM" id="MobiDB-lite"/>
    </source>
</evidence>
<feature type="region of interest" description="Disordered" evidence="1">
    <location>
        <begin position="120"/>
        <end position="144"/>
    </location>
</feature>
<feature type="compositionally biased region" description="Pro residues" evidence="1">
    <location>
        <begin position="126"/>
        <end position="141"/>
    </location>
</feature>
<feature type="non-terminal residue" evidence="2">
    <location>
        <position position="1"/>
    </location>
</feature>
<evidence type="ECO:0000313" key="3">
    <source>
        <dbReference type="Proteomes" id="UP001054252"/>
    </source>
</evidence>
<name>A0AAV5MWI7_9ROSI</name>
<feature type="compositionally biased region" description="Basic and acidic residues" evidence="1">
    <location>
        <begin position="491"/>
        <end position="502"/>
    </location>
</feature>
<reference evidence="2 3" key="1">
    <citation type="journal article" date="2021" name="Commun. Biol.">
        <title>The genome of Shorea leprosula (Dipterocarpaceae) highlights the ecological relevance of drought in aseasonal tropical rainforests.</title>
        <authorList>
            <person name="Ng K.K.S."/>
            <person name="Kobayashi M.J."/>
            <person name="Fawcett J.A."/>
            <person name="Hatakeyama M."/>
            <person name="Paape T."/>
            <person name="Ng C.H."/>
            <person name="Ang C.C."/>
            <person name="Tnah L.H."/>
            <person name="Lee C.T."/>
            <person name="Nishiyama T."/>
            <person name="Sese J."/>
            <person name="O'Brien M.J."/>
            <person name="Copetti D."/>
            <person name="Mohd Noor M.I."/>
            <person name="Ong R.C."/>
            <person name="Putra M."/>
            <person name="Sireger I.Z."/>
            <person name="Indrioko S."/>
            <person name="Kosugi Y."/>
            <person name="Izuno A."/>
            <person name="Isagi Y."/>
            <person name="Lee S.L."/>
            <person name="Shimizu K.K."/>
        </authorList>
    </citation>
    <scope>NUCLEOTIDE SEQUENCE [LARGE SCALE GENOMIC DNA]</scope>
    <source>
        <strain evidence="2">214</strain>
    </source>
</reference>